<evidence type="ECO:0000259" key="3">
    <source>
        <dbReference type="Pfam" id="PF08030"/>
    </source>
</evidence>
<keyword evidence="2" id="KW-0560">Oxidoreductase</keyword>
<dbReference type="GO" id="GO:0006826">
    <property type="term" value="P:iron ion transport"/>
    <property type="evidence" value="ECO:0007669"/>
    <property type="project" value="TreeGrafter"/>
</dbReference>
<dbReference type="OrthoDB" id="5244652at2759"/>
<dbReference type="InterPro" id="IPR013121">
    <property type="entry name" value="Fe_red_NAD-bd_6"/>
</dbReference>
<keyword evidence="5" id="KW-1185">Reference proteome</keyword>
<dbReference type="GO" id="GO:0015677">
    <property type="term" value="P:copper ion import"/>
    <property type="evidence" value="ECO:0007669"/>
    <property type="project" value="TreeGrafter"/>
</dbReference>
<dbReference type="InterPro" id="IPR039261">
    <property type="entry name" value="FNR_nucleotide-bd"/>
</dbReference>
<dbReference type="Gene3D" id="3.40.50.80">
    <property type="entry name" value="Nucleotide-binding domain of ferredoxin-NADP reductase (FNR) module"/>
    <property type="match status" value="1"/>
</dbReference>
<evidence type="ECO:0000313" key="4">
    <source>
        <dbReference type="EMBL" id="KAF3768214.1"/>
    </source>
</evidence>
<dbReference type="InterPro" id="IPR051410">
    <property type="entry name" value="Ferric/Cupric_Reductase"/>
</dbReference>
<keyword evidence="1" id="KW-0813">Transport</keyword>
<dbReference type="Proteomes" id="UP000803844">
    <property type="component" value="Unassembled WGS sequence"/>
</dbReference>
<dbReference type="GO" id="GO:0000293">
    <property type="term" value="F:ferric-chelate reductase activity"/>
    <property type="evidence" value="ECO:0007669"/>
    <property type="project" value="TreeGrafter"/>
</dbReference>
<gene>
    <name evidence="4" type="ORF">M406DRAFT_326813</name>
</gene>
<dbReference type="SUPFAM" id="SSF52343">
    <property type="entry name" value="Ferredoxin reductase-like, C-terminal NADP-linked domain"/>
    <property type="match status" value="1"/>
</dbReference>
<evidence type="ECO:0000256" key="2">
    <source>
        <dbReference type="ARBA" id="ARBA00023002"/>
    </source>
</evidence>
<accession>A0A9P5CR60</accession>
<dbReference type="GO" id="GO:0005886">
    <property type="term" value="C:plasma membrane"/>
    <property type="evidence" value="ECO:0007669"/>
    <property type="project" value="TreeGrafter"/>
</dbReference>
<comment type="caution">
    <text evidence="4">The sequence shown here is derived from an EMBL/GenBank/DDBJ whole genome shotgun (WGS) entry which is preliminary data.</text>
</comment>
<reference evidence="4" key="1">
    <citation type="journal article" date="2020" name="Phytopathology">
        <title>Genome sequence of the chestnut blight fungus Cryphonectria parasitica EP155: A fundamental resource for an archetypical invasive plant pathogen.</title>
        <authorList>
            <person name="Crouch J.A."/>
            <person name="Dawe A."/>
            <person name="Aerts A."/>
            <person name="Barry K."/>
            <person name="Churchill A.C.L."/>
            <person name="Grimwood J."/>
            <person name="Hillman B."/>
            <person name="Milgroom M.G."/>
            <person name="Pangilinan J."/>
            <person name="Smith M."/>
            <person name="Salamov A."/>
            <person name="Schmutz J."/>
            <person name="Yadav J."/>
            <person name="Grigoriev I.V."/>
            <person name="Nuss D."/>
        </authorList>
    </citation>
    <scope>NUCLEOTIDE SEQUENCE</scope>
    <source>
        <strain evidence="4">EP155</strain>
    </source>
</reference>
<dbReference type="GO" id="GO:0006879">
    <property type="term" value="P:intracellular iron ion homeostasis"/>
    <property type="evidence" value="ECO:0007669"/>
    <property type="project" value="TreeGrafter"/>
</dbReference>
<evidence type="ECO:0000256" key="1">
    <source>
        <dbReference type="ARBA" id="ARBA00022448"/>
    </source>
</evidence>
<name>A0A9P5CR60_CRYP1</name>
<evidence type="ECO:0000313" key="5">
    <source>
        <dbReference type="Proteomes" id="UP000803844"/>
    </source>
</evidence>
<dbReference type="PANTHER" id="PTHR32361">
    <property type="entry name" value="FERRIC/CUPRIC REDUCTASE TRANSMEMBRANE COMPONENT"/>
    <property type="match status" value="1"/>
</dbReference>
<dbReference type="AlphaFoldDB" id="A0A9P5CR60"/>
<dbReference type="RefSeq" id="XP_040779175.1">
    <property type="nucleotide sequence ID" value="XM_040920134.1"/>
</dbReference>
<feature type="domain" description="Ferric reductase NAD binding" evidence="3">
    <location>
        <begin position="54"/>
        <end position="148"/>
    </location>
</feature>
<dbReference type="PANTHER" id="PTHR32361:SF9">
    <property type="entry name" value="FERRIC REDUCTASE TRANSMEMBRANE COMPONENT 3-RELATED"/>
    <property type="match status" value="1"/>
</dbReference>
<proteinExistence type="predicted"/>
<dbReference type="EMBL" id="MU032345">
    <property type="protein sequence ID" value="KAF3768214.1"/>
    <property type="molecule type" value="Genomic_DNA"/>
</dbReference>
<dbReference type="Pfam" id="PF08030">
    <property type="entry name" value="NAD_binding_6"/>
    <property type="match status" value="1"/>
</dbReference>
<organism evidence="4 5">
    <name type="scientific">Cryphonectria parasitica (strain ATCC 38755 / EP155)</name>
    <dbReference type="NCBI Taxonomy" id="660469"/>
    <lineage>
        <taxon>Eukaryota</taxon>
        <taxon>Fungi</taxon>
        <taxon>Dikarya</taxon>
        <taxon>Ascomycota</taxon>
        <taxon>Pezizomycotina</taxon>
        <taxon>Sordariomycetes</taxon>
        <taxon>Sordariomycetidae</taxon>
        <taxon>Diaporthales</taxon>
        <taxon>Cryphonectriaceae</taxon>
        <taxon>Cryphonectria-Endothia species complex</taxon>
        <taxon>Cryphonectria</taxon>
    </lineage>
</organism>
<dbReference type="GeneID" id="63837263"/>
<protein>
    <recommendedName>
        <fullName evidence="3">Ferric reductase NAD binding domain-containing protein</fullName>
    </recommendedName>
</protein>
<sequence length="161" mass="18292">MWHEPGQQMSAGGVKDVSFLVSRQERLHRTLRLADGDSLYLDGPYGQDHSLGRYETVILTAKGVGIAGVLSSALNLLERREHDSVAKDQMPHTRGPRLFRDATRKVSIFWVLEHASQQEWVASELKSLQGLDEDNIFLLVWLMYQSPESSTRPPPFKVSRY</sequence>